<dbReference type="EMBL" id="JAULJQ010000006">
    <property type="protein sequence ID" value="MDO2409588.1"/>
    <property type="molecule type" value="Genomic_DNA"/>
</dbReference>
<evidence type="ECO:0000256" key="6">
    <source>
        <dbReference type="ARBA" id="ARBA00023229"/>
    </source>
</evidence>
<accession>A0ABT8TA45</accession>
<dbReference type="PANTHER" id="PTHR43281">
    <property type="entry name" value="FARNESYL DIPHOSPHATE SYNTHASE"/>
    <property type="match status" value="1"/>
</dbReference>
<keyword evidence="9" id="KW-1185">Reference proteome</keyword>
<dbReference type="CDD" id="cd00685">
    <property type="entry name" value="Trans_IPPS_HT"/>
    <property type="match status" value="1"/>
</dbReference>
<organism evidence="8 9">
    <name type="scientific">Campylobacter magnus</name>
    <dbReference type="NCBI Taxonomy" id="3026462"/>
    <lineage>
        <taxon>Bacteria</taxon>
        <taxon>Pseudomonadati</taxon>
        <taxon>Campylobacterota</taxon>
        <taxon>Epsilonproteobacteria</taxon>
        <taxon>Campylobacterales</taxon>
        <taxon>Campylobacteraceae</taxon>
        <taxon>Campylobacter</taxon>
    </lineage>
</organism>
<evidence type="ECO:0000256" key="7">
    <source>
        <dbReference type="RuleBase" id="RU004466"/>
    </source>
</evidence>
<evidence type="ECO:0000256" key="3">
    <source>
        <dbReference type="ARBA" id="ARBA00022679"/>
    </source>
</evidence>
<dbReference type="PANTHER" id="PTHR43281:SF1">
    <property type="entry name" value="FARNESYL DIPHOSPHATE SYNTHASE"/>
    <property type="match status" value="1"/>
</dbReference>
<dbReference type="InterPro" id="IPR008949">
    <property type="entry name" value="Isoprenoid_synthase_dom_sf"/>
</dbReference>
<dbReference type="Gene3D" id="1.10.600.10">
    <property type="entry name" value="Farnesyl Diphosphate Synthase"/>
    <property type="match status" value="1"/>
</dbReference>
<evidence type="ECO:0000256" key="2">
    <source>
        <dbReference type="ARBA" id="ARBA00006706"/>
    </source>
</evidence>
<dbReference type="Proteomes" id="UP001171111">
    <property type="component" value="Unassembled WGS sequence"/>
</dbReference>
<dbReference type="InterPro" id="IPR000092">
    <property type="entry name" value="Polyprenyl_synt"/>
</dbReference>
<dbReference type="SFLD" id="SFLDS00005">
    <property type="entry name" value="Isoprenoid_Synthase_Type_I"/>
    <property type="match status" value="1"/>
</dbReference>
<evidence type="ECO:0000313" key="9">
    <source>
        <dbReference type="Proteomes" id="UP001171111"/>
    </source>
</evidence>
<name>A0ABT8TA45_9BACT</name>
<protein>
    <submittedName>
        <fullName evidence="8">Polyprenyl synthetase family protein</fullName>
    </submittedName>
</protein>
<keyword evidence="6" id="KW-0414">Isoprene biosynthesis</keyword>
<dbReference type="Pfam" id="PF00348">
    <property type="entry name" value="polyprenyl_synt"/>
    <property type="match status" value="1"/>
</dbReference>
<proteinExistence type="inferred from homology"/>
<evidence type="ECO:0000313" key="8">
    <source>
        <dbReference type="EMBL" id="MDO2409588.1"/>
    </source>
</evidence>
<comment type="similarity">
    <text evidence="2 7">Belongs to the FPP/GGPP synthase family.</text>
</comment>
<dbReference type="PROSITE" id="PS00444">
    <property type="entry name" value="POLYPRENYL_SYNTHASE_2"/>
    <property type="match status" value="1"/>
</dbReference>
<evidence type="ECO:0000256" key="4">
    <source>
        <dbReference type="ARBA" id="ARBA00022723"/>
    </source>
</evidence>
<dbReference type="SFLD" id="SFLDG01017">
    <property type="entry name" value="Polyprenyl_Transferase_Like"/>
    <property type="match status" value="1"/>
</dbReference>
<dbReference type="SUPFAM" id="SSF48576">
    <property type="entry name" value="Terpenoid synthases"/>
    <property type="match status" value="1"/>
</dbReference>
<evidence type="ECO:0000256" key="5">
    <source>
        <dbReference type="ARBA" id="ARBA00022842"/>
    </source>
</evidence>
<evidence type="ECO:0000256" key="1">
    <source>
        <dbReference type="ARBA" id="ARBA00001946"/>
    </source>
</evidence>
<gene>
    <name evidence="8" type="ORF">Q2362_05680</name>
</gene>
<comment type="caution">
    <text evidence="8">The sequence shown here is derived from an EMBL/GenBank/DDBJ whole genome shotgun (WGS) entry which is preliminary data.</text>
</comment>
<reference evidence="8 9" key="1">
    <citation type="submission" date="2023-06" db="EMBL/GenBank/DDBJ databases">
        <title>Campylobacter magnum sp. nov., isolated from cecal contents of domestic pigs (Sus scrofa domesticus).</title>
        <authorList>
            <person name="Papic B."/>
            <person name="Gruntar I."/>
        </authorList>
    </citation>
    <scope>NUCLEOTIDE SEQUENCE [LARGE SCALE GENOMIC DNA]</scope>
    <source>
        <strain evidence="9">34484-21</strain>
    </source>
</reference>
<sequence>MSFSDYFNEHIPSVESFHPHFDEALGWILKAGGKHFRAQLMLSCAGELGMKNIHEAYPVALGIELIHAYSLIHDDLPAMDNADLRRGVESVHKKFGQTTAILVGDGLNTHAFYEISRCELSYKKRCKIIEILAKNAGIKGMIIGQAIDCEFEGKSLNEKKLRFLHEHKTGALIAACIQIAAILAERKHKKEYHDLGLDLGLAFQINDDIIDATASEQDAGKPVAHDIAKNSFVNLLGLEGARSELKSLREKIIKKAAKLGVGVSIAELMQTYIKG</sequence>
<keyword evidence="3 7" id="KW-0808">Transferase</keyword>
<dbReference type="RefSeq" id="WP_302244422.1">
    <property type="nucleotide sequence ID" value="NZ_JAULJQ010000006.1"/>
</dbReference>
<comment type="cofactor">
    <cofactor evidence="1">
        <name>Mg(2+)</name>
        <dbReference type="ChEBI" id="CHEBI:18420"/>
    </cofactor>
</comment>
<keyword evidence="4" id="KW-0479">Metal-binding</keyword>
<dbReference type="InterPro" id="IPR033749">
    <property type="entry name" value="Polyprenyl_synt_CS"/>
</dbReference>
<dbReference type="PROSITE" id="PS00723">
    <property type="entry name" value="POLYPRENYL_SYNTHASE_1"/>
    <property type="match status" value="1"/>
</dbReference>
<keyword evidence="5" id="KW-0460">Magnesium</keyword>